<evidence type="ECO:0000313" key="2">
    <source>
        <dbReference type="EMBL" id="KAJ6818356.1"/>
    </source>
</evidence>
<name>A0AAX6FPL7_IRIPA</name>
<organism evidence="2 3">
    <name type="scientific">Iris pallida</name>
    <name type="common">Sweet iris</name>
    <dbReference type="NCBI Taxonomy" id="29817"/>
    <lineage>
        <taxon>Eukaryota</taxon>
        <taxon>Viridiplantae</taxon>
        <taxon>Streptophyta</taxon>
        <taxon>Embryophyta</taxon>
        <taxon>Tracheophyta</taxon>
        <taxon>Spermatophyta</taxon>
        <taxon>Magnoliopsida</taxon>
        <taxon>Liliopsida</taxon>
        <taxon>Asparagales</taxon>
        <taxon>Iridaceae</taxon>
        <taxon>Iridoideae</taxon>
        <taxon>Irideae</taxon>
        <taxon>Iris</taxon>
    </lineage>
</organism>
<reference evidence="2" key="1">
    <citation type="journal article" date="2023" name="GigaByte">
        <title>Genome assembly of the bearded iris, Iris pallida Lam.</title>
        <authorList>
            <person name="Bruccoleri R.E."/>
            <person name="Oakeley E.J."/>
            <person name="Faust A.M.E."/>
            <person name="Altorfer M."/>
            <person name="Dessus-Babus S."/>
            <person name="Burckhardt D."/>
            <person name="Oertli M."/>
            <person name="Naumann U."/>
            <person name="Petersen F."/>
            <person name="Wong J."/>
        </authorList>
    </citation>
    <scope>NUCLEOTIDE SEQUENCE</scope>
    <source>
        <strain evidence="2">GSM-AAB239-AS_SAM_17_03QT</strain>
    </source>
</reference>
<dbReference type="AlphaFoldDB" id="A0AAX6FPL7"/>
<comment type="caution">
    <text evidence="2">The sequence shown here is derived from an EMBL/GenBank/DDBJ whole genome shotgun (WGS) entry which is preliminary data.</text>
</comment>
<dbReference type="Proteomes" id="UP001140949">
    <property type="component" value="Unassembled WGS sequence"/>
</dbReference>
<evidence type="ECO:0000313" key="3">
    <source>
        <dbReference type="Proteomes" id="UP001140949"/>
    </source>
</evidence>
<dbReference type="EMBL" id="JANAVB010031815">
    <property type="protein sequence ID" value="KAJ6811282.1"/>
    <property type="molecule type" value="Genomic_DNA"/>
</dbReference>
<keyword evidence="3" id="KW-1185">Reference proteome</keyword>
<proteinExistence type="predicted"/>
<gene>
    <name evidence="1" type="ORF">M6B38_155740</name>
    <name evidence="2" type="ORF">M6B38_406995</name>
</gene>
<reference evidence="2" key="2">
    <citation type="submission" date="2023-04" db="EMBL/GenBank/DDBJ databases">
        <authorList>
            <person name="Bruccoleri R.E."/>
            <person name="Oakeley E.J."/>
            <person name="Faust A.-M."/>
            <person name="Dessus-Babus S."/>
            <person name="Altorfer M."/>
            <person name="Burckhardt D."/>
            <person name="Oertli M."/>
            <person name="Naumann U."/>
            <person name="Petersen F."/>
            <person name="Wong J."/>
        </authorList>
    </citation>
    <scope>NUCLEOTIDE SEQUENCE</scope>
    <source>
        <strain evidence="2">GSM-AAB239-AS_SAM_17_03QT</strain>
        <tissue evidence="2">Leaf</tissue>
    </source>
</reference>
<dbReference type="EMBL" id="JANAVB010027256">
    <property type="protein sequence ID" value="KAJ6818356.1"/>
    <property type="molecule type" value="Genomic_DNA"/>
</dbReference>
<sequence>MGFWPSRHEEVDDEDDDDRAECCVRRTCSAEGALTPAVAICLAVIFWFDLCN</sequence>
<protein>
    <submittedName>
        <fullName evidence="2">Uncharacterized protein</fullName>
    </submittedName>
</protein>
<evidence type="ECO:0000313" key="1">
    <source>
        <dbReference type="EMBL" id="KAJ6811282.1"/>
    </source>
</evidence>
<accession>A0AAX6FPL7</accession>